<name>A0A100XIF9_MYCTH</name>
<reference evidence="2 3" key="1">
    <citation type="journal article" date="2016" name="Genome Announc.">
        <title>Draft Genome Sequences of Five Rapidly Growing Mycobacterium Species, M. thermoresistibile, M. fortuitum subsp. acetamidolyticum, M. canariasense, M. brisbanense, and M. novocastrense.</title>
        <authorList>
            <person name="Katahira K."/>
            <person name="Ogura Y."/>
            <person name="Gotoh Y."/>
            <person name="Hayashi T."/>
        </authorList>
    </citation>
    <scope>NUCLEOTIDE SEQUENCE [LARGE SCALE GENOMIC DNA]</scope>
    <source>
        <strain evidence="2 3">JCM6362</strain>
    </source>
</reference>
<dbReference type="InterPro" id="IPR020845">
    <property type="entry name" value="AMP-binding_CS"/>
</dbReference>
<dbReference type="PROSITE" id="PS00455">
    <property type="entry name" value="AMP_BINDING"/>
    <property type="match status" value="1"/>
</dbReference>
<dbReference type="STRING" id="1797.RMCT_4194"/>
<dbReference type="GO" id="GO:0006631">
    <property type="term" value="P:fatty acid metabolic process"/>
    <property type="evidence" value="ECO:0007669"/>
    <property type="project" value="TreeGrafter"/>
</dbReference>
<dbReference type="EMBL" id="BCTB01000051">
    <property type="protein sequence ID" value="GAT17225.1"/>
    <property type="molecule type" value="Genomic_DNA"/>
</dbReference>
<organism evidence="2 3">
    <name type="scientific">Mycolicibacterium thermoresistibile</name>
    <name type="common">Mycobacterium thermoresistibile</name>
    <dbReference type="NCBI Taxonomy" id="1797"/>
    <lineage>
        <taxon>Bacteria</taxon>
        <taxon>Bacillati</taxon>
        <taxon>Actinomycetota</taxon>
        <taxon>Actinomycetes</taxon>
        <taxon>Mycobacteriales</taxon>
        <taxon>Mycobacteriaceae</taxon>
        <taxon>Mycolicibacterium</taxon>
    </lineage>
</organism>
<evidence type="ECO:0000313" key="3">
    <source>
        <dbReference type="Proteomes" id="UP000069654"/>
    </source>
</evidence>
<keyword evidence="2" id="KW-0436">Ligase</keyword>
<feature type="domain" description="AMP-dependent synthetase/ligase" evidence="1">
    <location>
        <begin position="12"/>
        <end position="173"/>
    </location>
</feature>
<dbReference type="SUPFAM" id="SSF56801">
    <property type="entry name" value="Acetyl-CoA synthetase-like"/>
    <property type="match status" value="1"/>
</dbReference>
<dbReference type="Pfam" id="PF00501">
    <property type="entry name" value="AMP-binding"/>
    <property type="match status" value="1"/>
</dbReference>
<sequence>MALGISLLLDMAVSDDPDRVAVVDGEVRLSTTELGALASGGAAVIADSGAQHVAYVGTGGAMLPLVIFASARAAVPFTPLNYRLSAEGLHQLIDRLPNPLVIADGEYVDMVVGAGRQVQRSDEFLAAARAANPVEEFADPDDVGIVLFTSGTTSRPKAVELTHNNLTSYVTGTVEFASADVEDTSSRRCRAARA</sequence>
<evidence type="ECO:0000259" key="1">
    <source>
        <dbReference type="Pfam" id="PF00501"/>
    </source>
</evidence>
<accession>A0A100XIF9</accession>
<dbReference type="PANTHER" id="PTHR43201">
    <property type="entry name" value="ACYL-COA SYNTHETASE"/>
    <property type="match status" value="1"/>
</dbReference>
<dbReference type="Proteomes" id="UP000069654">
    <property type="component" value="Unassembled WGS sequence"/>
</dbReference>
<gene>
    <name evidence="2" type="ORF">RMCT_4194</name>
</gene>
<dbReference type="Gene3D" id="3.40.50.12780">
    <property type="entry name" value="N-terminal domain of ligase-like"/>
    <property type="match status" value="1"/>
</dbReference>
<reference evidence="3" key="2">
    <citation type="submission" date="2016-02" db="EMBL/GenBank/DDBJ databases">
        <title>Draft genome sequence of five rapidly growing Mycobacterium species.</title>
        <authorList>
            <person name="Katahira K."/>
            <person name="Gotou Y."/>
            <person name="Iida K."/>
            <person name="Ogura Y."/>
            <person name="Hayashi T."/>
        </authorList>
    </citation>
    <scope>NUCLEOTIDE SEQUENCE [LARGE SCALE GENOMIC DNA]</scope>
    <source>
        <strain evidence="3">JCM6362</strain>
    </source>
</reference>
<proteinExistence type="predicted"/>
<dbReference type="InterPro" id="IPR042099">
    <property type="entry name" value="ANL_N_sf"/>
</dbReference>
<dbReference type="GO" id="GO:0031956">
    <property type="term" value="F:medium-chain fatty acid-CoA ligase activity"/>
    <property type="evidence" value="ECO:0007669"/>
    <property type="project" value="TreeGrafter"/>
</dbReference>
<comment type="caution">
    <text evidence="2">The sequence shown here is derived from an EMBL/GenBank/DDBJ whole genome shotgun (WGS) entry which is preliminary data.</text>
</comment>
<protein>
    <submittedName>
        <fullName evidence="2">AMP-dependent synthetase and ligase</fullName>
    </submittedName>
</protein>
<dbReference type="AlphaFoldDB" id="A0A100XIF9"/>
<dbReference type="InterPro" id="IPR000873">
    <property type="entry name" value="AMP-dep_synth/lig_dom"/>
</dbReference>
<evidence type="ECO:0000313" key="2">
    <source>
        <dbReference type="EMBL" id="GAT17225.1"/>
    </source>
</evidence>
<dbReference type="PANTHER" id="PTHR43201:SF32">
    <property type="entry name" value="2-SUCCINYLBENZOATE--COA LIGASE, CHLOROPLASTIC_PEROXISOMAL"/>
    <property type="match status" value="1"/>
</dbReference>